<protein>
    <submittedName>
        <fullName evidence="5">ABC-F type ribosomal protection protein</fullName>
    </submittedName>
</protein>
<feature type="coiled-coil region" evidence="3">
    <location>
        <begin position="222"/>
        <end position="294"/>
    </location>
</feature>
<dbReference type="STRING" id="1859473.BG261_10020"/>
<evidence type="ECO:0000256" key="2">
    <source>
        <dbReference type="ARBA" id="ARBA00022840"/>
    </source>
</evidence>
<feature type="domain" description="ABC transporter" evidence="4">
    <location>
        <begin position="310"/>
        <end position="501"/>
    </location>
</feature>
<dbReference type="InterPro" id="IPR003439">
    <property type="entry name" value="ABC_transporter-like_ATP-bd"/>
</dbReference>
<evidence type="ECO:0000259" key="4">
    <source>
        <dbReference type="PROSITE" id="PS50893"/>
    </source>
</evidence>
<keyword evidence="3" id="KW-0175">Coiled coil</keyword>
<dbReference type="Gene3D" id="3.40.50.300">
    <property type="entry name" value="P-loop containing nucleotide triphosphate hydrolases"/>
    <property type="match status" value="2"/>
</dbReference>
<evidence type="ECO:0000313" key="5">
    <source>
        <dbReference type="EMBL" id="OFI49971.1"/>
    </source>
</evidence>
<dbReference type="InterPro" id="IPR003593">
    <property type="entry name" value="AAA+_ATPase"/>
</dbReference>
<keyword evidence="2" id="KW-0067">ATP-binding</keyword>
<dbReference type="PROSITE" id="PS50893">
    <property type="entry name" value="ABC_TRANSPORTER_2"/>
    <property type="match status" value="2"/>
</dbReference>
<accession>A0A1E8GNZ1</accession>
<evidence type="ECO:0000256" key="1">
    <source>
        <dbReference type="ARBA" id="ARBA00022741"/>
    </source>
</evidence>
<evidence type="ECO:0000313" key="6">
    <source>
        <dbReference type="Proteomes" id="UP000178622"/>
    </source>
</evidence>
<dbReference type="SMART" id="SM00382">
    <property type="entry name" value="AAA"/>
    <property type="match status" value="2"/>
</dbReference>
<dbReference type="SUPFAM" id="SSF52540">
    <property type="entry name" value="P-loop containing nucleoside triphosphate hydrolases"/>
    <property type="match status" value="2"/>
</dbReference>
<organism evidence="5 6">
    <name type="scientific">Floricoccus tropicus</name>
    <dbReference type="NCBI Taxonomy" id="1859473"/>
    <lineage>
        <taxon>Bacteria</taxon>
        <taxon>Bacillati</taxon>
        <taxon>Bacillota</taxon>
        <taxon>Bacilli</taxon>
        <taxon>Lactobacillales</taxon>
        <taxon>Streptococcaceae</taxon>
        <taxon>Floricoccus</taxon>
    </lineage>
</organism>
<gene>
    <name evidence="5" type="ORF">BG261_10020</name>
</gene>
<dbReference type="InterPro" id="IPR051309">
    <property type="entry name" value="ABCF_ATPase"/>
</dbReference>
<dbReference type="EMBL" id="MKIR01000004">
    <property type="protein sequence ID" value="OFI49971.1"/>
    <property type="molecule type" value="Genomic_DNA"/>
</dbReference>
<dbReference type="Pfam" id="PF12848">
    <property type="entry name" value="ABC_tran_Xtn"/>
    <property type="match status" value="1"/>
</dbReference>
<evidence type="ECO:0000256" key="3">
    <source>
        <dbReference type="SAM" id="Coils"/>
    </source>
</evidence>
<dbReference type="GO" id="GO:0016887">
    <property type="term" value="F:ATP hydrolysis activity"/>
    <property type="evidence" value="ECO:0007669"/>
    <property type="project" value="InterPro"/>
</dbReference>
<feature type="domain" description="ABC transporter" evidence="4">
    <location>
        <begin position="2"/>
        <end position="209"/>
    </location>
</feature>
<reference evidence="6" key="1">
    <citation type="submission" date="2016-09" db="EMBL/GenBank/DDBJ databases">
        <title>Draft genome sequence of a novel species of the family Streptococcaceae isolated from flowers.</title>
        <authorList>
            <person name="Chuah L.-O."/>
            <person name="Yap K.-P."/>
            <person name="Thong K.L."/>
            <person name="Liong M.T."/>
            <person name="Ahmad R."/>
            <person name="Rusul G."/>
        </authorList>
    </citation>
    <scope>NUCLEOTIDE SEQUENCE [LARGE SCALE GENOMIC DNA]</scope>
    <source>
        <strain evidence="6">DF1</strain>
    </source>
</reference>
<dbReference type="PANTHER" id="PTHR42855:SF2">
    <property type="entry name" value="DRUG RESISTANCE ABC TRANSPORTER,ATP-BINDING PROTEIN"/>
    <property type="match status" value="1"/>
</dbReference>
<dbReference type="GO" id="GO:0005524">
    <property type="term" value="F:ATP binding"/>
    <property type="evidence" value="ECO:0007669"/>
    <property type="project" value="UniProtKB-KW"/>
</dbReference>
<dbReference type="Pfam" id="PF00005">
    <property type="entry name" value="ABC_tran"/>
    <property type="match status" value="2"/>
</dbReference>
<dbReference type="InterPro" id="IPR027417">
    <property type="entry name" value="P-loop_NTPase"/>
</dbReference>
<dbReference type="AlphaFoldDB" id="A0A1E8GNZ1"/>
<dbReference type="CDD" id="cd03221">
    <property type="entry name" value="ABCF_EF-3"/>
    <property type="match status" value="2"/>
</dbReference>
<dbReference type="NCBIfam" id="NF000355">
    <property type="entry name" value="ribo_prot_ABC_F"/>
    <property type="match status" value="1"/>
</dbReference>
<comment type="caution">
    <text evidence="5">The sequence shown here is derived from an EMBL/GenBank/DDBJ whole genome shotgun (WGS) entry which is preliminary data.</text>
</comment>
<dbReference type="RefSeq" id="WP_070791634.1">
    <property type="nucleotide sequence ID" value="NZ_MKIR01000004.1"/>
</dbReference>
<proteinExistence type="predicted"/>
<keyword evidence="1" id="KW-0547">Nucleotide-binding</keyword>
<dbReference type="PROSITE" id="PS00211">
    <property type="entry name" value="ABC_TRANSPORTER_1"/>
    <property type="match status" value="1"/>
</dbReference>
<sequence length="502" mass="58874">MIEIKNLTFSYAENNIFEDINCRIDNSWHLALVGRNGRGKTTLLKLLQNTFEYSGQISTENNFVYFPQNVTDKENLLYYILHELADFEDWKLNRELNLLNFPQDGLWRPFNSLSGGEQTKALLAILFLDDNNFPLIDEPTNHLDKESRELVARYLMKKRQGYIVVSHDRSFLDEVSDHVIAIEKNQLVTYQGNFTTYETEKKLRDEFEFAKNEKLKKEIHRLKETAREKAAWSNKMENTKNRKVRGFDSEKKRVDKGAIGTQAARLMQKSKNAERRANKDLEEKEKLLKNLEYINVLGINYKQSRKDKVISFNEVTVAFEEGKPLFAPVSFEITSGQITAIIGPNGIGKSQLLNKIYREAKNKNVKISQVRQIYEDNSGYIKDWAYKQNIDYQMLLNNLKKLGMERNVFNQKIENMSMGQQKKIELARSLSTPAELYIWDEPLNYLDVFNHEQIEELILQINPTMIVVEHDKFFIDKIANRIIELKREDMGEENEKKTRRIN</sequence>
<dbReference type="Proteomes" id="UP000178622">
    <property type="component" value="Unassembled WGS sequence"/>
</dbReference>
<keyword evidence="6" id="KW-1185">Reference proteome</keyword>
<dbReference type="OrthoDB" id="9762369at2"/>
<dbReference type="PANTHER" id="PTHR42855">
    <property type="entry name" value="ABC TRANSPORTER ATP-BINDING SUBUNIT"/>
    <property type="match status" value="1"/>
</dbReference>
<name>A0A1E8GNZ1_9LACT</name>
<dbReference type="InterPro" id="IPR017871">
    <property type="entry name" value="ABC_transporter-like_CS"/>
</dbReference>
<dbReference type="InterPro" id="IPR032781">
    <property type="entry name" value="ABC_tran_Xtn"/>
</dbReference>